<dbReference type="Gene3D" id="1.10.10.2690">
    <property type="match status" value="1"/>
</dbReference>
<keyword evidence="2" id="KW-0804">Transcription</keyword>
<reference evidence="3 4" key="1">
    <citation type="submission" date="2015-04" db="EMBL/GenBank/DDBJ databases">
        <authorList>
            <person name="Calcutt M.J."/>
            <person name="Foecking M.F."/>
        </authorList>
    </citation>
    <scope>NUCLEOTIDE SEQUENCE [LARGE SCALE GENOMIC DNA]</scope>
    <source>
        <strain evidence="3 4">199/55</strain>
        <plasmid evidence="4">pmov1</plasmid>
    </source>
</reference>
<gene>
    <name evidence="3" type="ORF">MOVS_10890</name>
</gene>
<evidence type="ECO:0008006" key="5">
    <source>
        <dbReference type="Google" id="ProtNLM"/>
    </source>
</evidence>
<organism evidence="3 4">
    <name type="scientific">Moraxella ovis</name>
    <dbReference type="NCBI Taxonomy" id="29433"/>
    <lineage>
        <taxon>Bacteria</taxon>
        <taxon>Pseudomonadati</taxon>
        <taxon>Pseudomonadota</taxon>
        <taxon>Gammaproteobacteria</taxon>
        <taxon>Moraxellales</taxon>
        <taxon>Moraxellaceae</taxon>
        <taxon>Moraxella</taxon>
    </lineage>
</organism>
<evidence type="ECO:0000256" key="2">
    <source>
        <dbReference type="ARBA" id="ARBA00023163"/>
    </source>
</evidence>
<dbReference type="EMBL" id="CP011159">
    <property type="protein sequence ID" value="ANB92582.1"/>
    <property type="molecule type" value="Genomic_DNA"/>
</dbReference>
<accession>A0ABN4PRW9</accession>
<geneLocation type="plasmid" evidence="4">
    <name>pmov1</name>
</geneLocation>
<dbReference type="InterPro" id="IPR053721">
    <property type="entry name" value="Fimbrial_Adhesin_Reg"/>
</dbReference>
<evidence type="ECO:0000256" key="1">
    <source>
        <dbReference type="ARBA" id="ARBA00023015"/>
    </source>
</evidence>
<evidence type="ECO:0000313" key="4">
    <source>
        <dbReference type="Proteomes" id="UP000076765"/>
    </source>
</evidence>
<protein>
    <recommendedName>
        <fullName evidence="5">TrfB transcriptional repressor protein domain-containing protein</fullName>
    </recommendedName>
</protein>
<sequence length="101" mass="11215">MTESELSRLLKRTRIQERGRNIAYDVLVAGMDVSSAAKNHQVSEQWVLNLCNRIKDLKNNSNSIKISVTLPASIAPQAKQMLLGLKEVYELGQTAASEDSE</sequence>
<dbReference type="RefSeq" id="WP_063515102.1">
    <property type="nucleotide sequence ID" value="NZ_CP011159.1"/>
</dbReference>
<proteinExistence type="predicted"/>
<evidence type="ECO:0000313" key="3">
    <source>
        <dbReference type="EMBL" id="ANB92582.1"/>
    </source>
</evidence>
<keyword evidence="4" id="KW-1185">Reference proteome</keyword>
<dbReference type="Proteomes" id="UP000076765">
    <property type="component" value="Plasmid pMOV1"/>
</dbReference>
<name>A0ABN4PRW9_9GAMM</name>
<keyword evidence="1" id="KW-0805">Transcription regulation</keyword>
<keyword evidence="3" id="KW-0614">Plasmid</keyword>